<dbReference type="PRINTS" id="PR00723">
    <property type="entry name" value="SUBTILISIN"/>
</dbReference>
<gene>
    <name evidence="9" type="ORF">N6H18_16515</name>
</gene>
<feature type="active site" description="Charge relay system" evidence="5">
    <location>
        <position position="384"/>
    </location>
</feature>
<organism evidence="9 10">
    <name type="scientific">Reichenbachiella agarivorans</name>
    <dbReference type="NCBI Taxonomy" id="2979464"/>
    <lineage>
        <taxon>Bacteria</taxon>
        <taxon>Pseudomonadati</taxon>
        <taxon>Bacteroidota</taxon>
        <taxon>Cytophagia</taxon>
        <taxon>Cytophagales</taxon>
        <taxon>Reichenbachiellaceae</taxon>
        <taxon>Reichenbachiella</taxon>
    </lineage>
</organism>
<evidence type="ECO:0000256" key="6">
    <source>
        <dbReference type="RuleBase" id="RU003355"/>
    </source>
</evidence>
<dbReference type="InterPro" id="IPR023827">
    <property type="entry name" value="Peptidase_S8_Asp-AS"/>
</dbReference>
<dbReference type="InterPro" id="IPR050131">
    <property type="entry name" value="Peptidase_S8_subtilisin-like"/>
</dbReference>
<dbReference type="InterPro" id="IPR022398">
    <property type="entry name" value="Peptidase_S8_His-AS"/>
</dbReference>
<dbReference type="EMBL" id="CP106679">
    <property type="protein sequence ID" value="UXP31949.1"/>
    <property type="molecule type" value="Genomic_DNA"/>
</dbReference>
<dbReference type="Gene3D" id="3.40.50.200">
    <property type="entry name" value="Peptidase S8/S53 domain"/>
    <property type="match status" value="1"/>
</dbReference>
<dbReference type="InterPro" id="IPR023828">
    <property type="entry name" value="Peptidase_S8_Ser-AS"/>
</dbReference>
<evidence type="ECO:0000256" key="3">
    <source>
        <dbReference type="ARBA" id="ARBA00022801"/>
    </source>
</evidence>
<evidence type="ECO:0000256" key="2">
    <source>
        <dbReference type="ARBA" id="ARBA00022670"/>
    </source>
</evidence>
<keyword evidence="2 5" id="KW-0645">Protease</keyword>
<protein>
    <submittedName>
        <fullName evidence="9">S8 family serine peptidase</fullName>
    </submittedName>
</protein>
<dbReference type="RefSeq" id="WP_262309388.1">
    <property type="nucleotide sequence ID" value="NZ_CP106679.1"/>
</dbReference>
<evidence type="ECO:0000313" key="10">
    <source>
        <dbReference type="Proteomes" id="UP001065174"/>
    </source>
</evidence>
<sequence length="541" mass="59765">MTRINLQNVLFIAVLWCGHHTMLAQPRLIVKLRHDQMFSSPDSSSGLSRVINDRKLTIPSRSKALSTSQPVDDLWVLEFAESQSLDSLLYVYSQSEVFSYVEPDYVGYAAGQQVDIPSDPEFDQQWYLHNDGTFNFGRPKVGADIQALSAWDLSQGDESITVAIIDSGINPKHKEFEGRLWQNNDAPEDGEDNDHNGYIDDYIGWDFVNDDNDPTDDNGHGTAVAGVLAANGNNGFGYAGIDWNCRLMICKVVDANQVGYYSDWVSAIYYAVKEGADVINFSLVGKDDSKALKEAVDYAYSKGVLIVASMGNDNSSIPNYPAAYYHTLAVGSSDPDDQRSTAFNGRAGGSNYGDHIDVLAPGNYILGLNQYSSERPGNIWAGTSMSAPMVAGVVSLLLAADTNMSPSQLTAIMTSSCEDQIGSLQEDIEGWDSYYGWGRINAAHALQSLIDERILLSENEILLYPNPAQREITIKLILPMPSIVSIRLVDTQGRQQLAIENNDQSNKLIKWEIDLSDYPAGIYFIQVRSDFGTRVSRFVKY</sequence>
<comment type="similarity">
    <text evidence="1 5 6">Belongs to the peptidase S8 family.</text>
</comment>
<reference evidence="9" key="1">
    <citation type="submission" date="2022-09" db="EMBL/GenBank/DDBJ databases">
        <title>Comparative genomics and taxonomic characterization of three novel marine species of genus Reichenbachiella exhibiting antioxidant and polysaccharide degradation activities.</title>
        <authorList>
            <person name="Muhammad N."/>
            <person name="Lee Y.-J."/>
            <person name="Ko J."/>
            <person name="Kim S.-G."/>
        </authorList>
    </citation>
    <scope>NUCLEOTIDE SEQUENCE</scope>
    <source>
        <strain evidence="9">BKB1-1</strain>
    </source>
</reference>
<dbReference type="PANTHER" id="PTHR43806">
    <property type="entry name" value="PEPTIDASE S8"/>
    <property type="match status" value="1"/>
</dbReference>
<evidence type="ECO:0000256" key="1">
    <source>
        <dbReference type="ARBA" id="ARBA00011073"/>
    </source>
</evidence>
<name>A0ABY6CQ81_9BACT</name>
<feature type="domain" description="Secretion system C-terminal sorting" evidence="8">
    <location>
        <begin position="463"/>
        <end position="537"/>
    </location>
</feature>
<keyword evidence="4 5" id="KW-0720">Serine protease</keyword>
<evidence type="ECO:0000313" key="9">
    <source>
        <dbReference type="EMBL" id="UXP31949.1"/>
    </source>
</evidence>
<proteinExistence type="inferred from homology"/>
<feature type="active site" description="Charge relay system" evidence="5">
    <location>
        <position position="220"/>
    </location>
</feature>
<dbReference type="Pfam" id="PF18962">
    <property type="entry name" value="Por_Secre_tail"/>
    <property type="match status" value="1"/>
</dbReference>
<keyword evidence="10" id="KW-1185">Reference proteome</keyword>
<dbReference type="PROSITE" id="PS51892">
    <property type="entry name" value="SUBTILASE"/>
    <property type="match status" value="1"/>
</dbReference>
<evidence type="ECO:0000256" key="4">
    <source>
        <dbReference type="ARBA" id="ARBA00022825"/>
    </source>
</evidence>
<dbReference type="PANTHER" id="PTHR43806:SF11">
    <property type="entry name" value="CEREVISIN-RELATED"/>
    <property type="match status" value="1"/>
</dbReference>
<feature type="domain" description="Peptidase S8/S53" evidence="7">
    <location>
        <begin position="159"/>
        <end position="438"/>
    </location>
</feature>
<evidence type="ECO:0000259" key="7">
    <source>
        <dbReference type="Pfam" id="PF00082"/>
    </source>
</evidence>
<keyword evidence="3 5" id="KW-0378">Hydrolase</keyword>
<dbReference type="InterPro" id="IPR026444">
    <property type="entry name" value="Secre_tail"/>
</dbReference>
<dbReference type="Proteomes" id="UP001065174">
    <property type="component" value="Chromosome"/>
</dbReference>
<feature type="active site" description="Charge relay system" evidence="5">
    <location>
        <position position="166"/>
    </location>
</feature>
<dbReference type="SUPFAM" id="SSF52743">
    <property type="entry name" value="Subtilisin-like"/>
    <property type="match status" value="1"/>
</dbReference>
<dbReference type="PROSITE" id="PS00136">
    <property type="entry name" value="SUBTILASE_ASP"/>
    <property type="match status" value="1"/>
</dbReference>
<dbReference type="NCBIfam" id="TIGR04183">
    <property type="entry name" value="Por_Secre_tail"/>
    <property type="match status" value="1"/>
</dbReference>
<dbReference type="PROSITE" id="PS00138">
    <property type="entry name" value="SUBTILASE_SER"/>
    <property type="match status" value="1"/>
</dbReference>
<dbReference type="InterPro" id="IPR036852">
    <property type="entry name" value="Peptidase_S8/S53_dom_sf"/>
</dbReference>
<dbReference type="PROSITE" id="PS00137">
    <property type="entry name" value="SUBTILASE_HIS"/>
    <property type="match status" value="1"/>
</dbReference>
<dbReference type="Pfam" id="PF00082">
    <property type="entry name" value="Peptidase_S8"/>
    <property type="match status" value="1"/>
</dbReference>
<evidence type="ECO:0000256" key="5">
    <source>
        <dbReference type="PROSITE-ProRule" id="PRU01240"/>
    </source>
</evidence>
<accession>A0ABY6CQ81</accession>
<dbReference type="InterPro" id="IPR015500">
    <property type="entry name" value="Peptidase_S8_subtilisin-rel"/>
</dbReference>
<evidence type="ECO:0000259" key="8">
    <source>
        <dbReference type="Pfam" id="PF18962"/>
    </source>
</evidence>
<dbReference type="InterPro" id="IPR000209">
    <property type="entry name" value="Peptidase_S8/S53_dom"/>
</dbReference>